<evidence type="ECO:0000256" key="1">
    <source>
        <dbReference type="ARBA" id="ARBA00004651"/>
    </source>
</evidence>
<organism evidence="7 8">
    <name type="scientific">Roseicyclus persicicus</name>
    <dbReference type="NCBI Taxonomy" id="2650661"/>
    <lineage>
        <taxon>Bacteria</taxon>
        <taxon>Pseudomonadati</taxon>
        <taxon>Pseudomonadota</taxon>
        <taxon>Alphaproteobacteria</taxon>
        <taxon>Rhodobacterales</taxon>
        <taxon>Roseobacteraceae</taxon>
        <taxon>Roseicyclus</taxon>
    </lineage>
</organism>
<feature type="transmembrane region" description="Helical" evidence="6">
    <location>
        <begin position="6"/>
        <end position="32"/>
    </location>
</feature>
<dbReference type="PANTHER" id="PTHR30086:SF20">
    <property type="entry name" value="ARGININE EXPORTER PROTEIN ARGO-RELATED"/>
    <property type="match status" value="1"/>
</dbReference>
<dbReference type="RefSeq" id="WP_168621990.1">
    <property type="nucleotide sequence ID" value="NZ_JAAZQQ010000001.1"/>
</dbReference>
<sequence>MPLDSWLAFLAASVAILVLPGPTVMLVVSLALSQGRRVALATAAGVALGGAVALTLSLAGIGALVMGSPTLFQVLKWVGVGYLLWLGLGLWRAAPGAGRALAATGTVATRQSFGRAVTVTVLNPKAIAFFMAFAPQFIDPARPYAVQAAIMVPSYMTLAALNALGYALMADRLRARLLRPAVLPWVARAGAAGIIGMALLMATVERGAA</sequence>
<accession>A0A7X6JWF5</accession>
<feature type="transmembrane region" description="Helical" evidence="6">
    <location>
        <begin position="39"/>
        <end position="65"/>
    </location>
</feature>
<reference evidence="7 8" key="1">
    <citation type="submission" date="2020-04" db="EMBL/GenBank/DDBJ databases">
        <authorList>
            <person name="Yoon J."/>
        </authorList>
    </citation>
    <scope>NUCLEOTIDE SEQUENCE [LARGE SCALE GENOMIC DNA]</scope>
    <source>
        <strain evidence="7 8">KMU-115</strain>
    </source>
</reference>
<name>A0A7X6JWF5_9RHOB</name>
<dbReference type="Proteomes" id="UP000526408">
    <property type="component" value="Unassembled WGS sequence"/>
</dbReference>
<keyword evidence="3 6" id="KW-0812">Transmembrane</keyword>
<keyword evidence="5 6" id="KW-0472">Membrane</keyword>
<dbReference type="GO" id="GO:0015171">
    <property type="term" value="F:amino acid transmembrane transporter activity"/>
    <property type="evidence" value="ECO:0007669"/>
    <property type="project" value="TreeGrafter"/>
</dbReference>
<evidence type="ECO:0000313" key="8">
    <source>
        <dbReference type="Proteomes" id="UP000526408"/>
    </source>
</evidence>
<protein>
    <submittedName>
        <fullName evidence="7">LysE family translocator</fullName>
    </submittedName>
</protein>
<keyword evidence="4 6" id="KW-1133">Transmembrane helix</keyword>
<gene>
    <name evidence="7" type="ORF">HCU73_03460</name>
</gene>
<dbReference type="Pfam" id="PF01810">
    <property type="entry name" value="LysE"/>
    <property type="match status" value="1"/>
</dbReference>
<keyword evidence="8" id="KW-1185">Reference proteome</keyword>
<evidence type="ECO:0000256" key="5">
    <source>
        <dbReference type="ARBA" id="ARBA00023136"/>
    </source>
</evidence>
<evidence type="ECO:0000313" key="7">
    <source>
        <dbReference type="EMBL" id="NKX43635.1"/>
    </source>
</evidence>
<dbReference type="EMBL" id="JAAZQQ010000001">
    <property type="protein sequence ID" value="NKX43635.1"/>
    <property type="molecule type" value="Genomic_DNA"/>
</dbReference>
<dbReference type="PANTHER" id="PTHR30086">
    <property type="entry name" value="ARGININE EXPORTER PROTEIN ARGO"/>
    <property type="match status" value="1"/>
</dbReference>
<dbReference type="AlphaFoldDB" id="A0A7X6JWF5"/>
<feature type="transmembrane region" description="Helical" evidence="6">
    <location>
        <begin position="144"/>
        <end position="169"/>
    </location>
</feature>
<dbReference type="GO" id="GO:0005886">
    <property type="term" value="C:plasma membrane"/>
    <property type="evidence" value="ECO:0007669"/>
    <property type="project" value="UniProtKB-SubCell"/>
</dbReference>
<evidence type="ECO:0000256" key="3">
    <source>
        <dbReference type="ARBA" id="ARBA00022692"/>
    </source>
</evidence>
<dbReference type="PIRSF" id="PIRSF006324">
    <property type="entry name" value="LeuE"/>
    <property type="match status" value="1"/>
</dbReference>
<comment type="subcellular location">
    <subcellularLocation>
        <location evidence="1">Cell membrane</location>
        <topology evidence="1">Multi-pass membrane protein</topology>
    </subcellularLocation>
</comment>
<evidence type="ECO:0000256" key="6">
    <source>
        <dbReference type="SAM" id="Phobius"/>
    </source>
</evidence>
<keyword evidence="2" id="KW-1003">Cell membrane</keyword>
<feature type="transmembrane region" description="Helical" evidence="6">
    <location>
        <begin position="112"/>
        <end position="138"/>
    </location>
</feature>
<proteinExistence type="predicted"/>
<evidence type="ECO:0000256" key="2">
    <source>
        <dbReference type="ARBA" id="ARBA00022475"/>
    </source>
</evidence>
<dbReference type="InterPro" id="IPR001123">
    <property type="entry name" value="LeuE-type"/>
</dbReference>
<evidence type="ECO:0000256" key="4">
    <source>
        <dbReference type="ARBA" id="ARBA00022989"/>
    </source>
</evidence>
<feature type="transmembrane region" description="Helical" evidence="6">
    <location>
        <begin position="181"/>
        <end position="204"/>
    </location>
</feature>
<comment type="caution">
    <text evidence="7">The sequence shown here is derived from an EMBL/GenBank/DDBJ whole genome shotgun (WGS) entry which is preliminary data.</text>
</comment>